<sequence>MTDMDLRLVRCFTVVAEELHFGRAAAVLHLAQPSLSRHVRRLEGELGVRLFDRTAQGTQLTEAGRAFLPRAQELLRSAEEATAVARAVGRPSRIVIGFMTGLIITPAVRALRARHPEADVHSRFLGWGELPSALLEHRVDVVVGRLPFATEGLSVSVLCEEPRMLLMPVGHRLAGKECVSIDDIADEPVPRFPDEEFNAFWRVDPRPDGRPAPDGPFVRELEDKLEAIAAGEAVAMVPAGAVRKGLRLDLTTVPIEGVAPVPVVLAARAGEETRPLLADFRACAEEHLHPDNWLATDAG</sequence>
<dbReference type="InterPro" id="IPR036390">
    <property type="entry name" value="WH_DNA-bd_sf"/>
</dbReference>
<dbReference type="Gene3D" id="1.10.10.10">
    <property type="entry name" value="Winged helix-like DNA-binding domain superfamily/Winged helix DNA-binding domain"/>
    <property type="match status" value="1"/>
</dbReference>
<evidence type="ECO:0000259" key="5">
    <source>
        <dbReference type="PROSITE" id="PS50931"/>
    </source>
</evidence>
<evidence type="ECO:0000256" key="1">
    <source>
        <dbReference type="ARBA" id="ARBA00009437"/>
    </source>
</evidence>
<dbReference type="Gene3D" id="3.40.190.10">
    <property type="entry name" value="Periplasmic binding protein-like II"/>
    <property type="match status" value="2"/>
</dbReference>
<dbReference type="PANTHER" id="PTHR30346:SF0">
    <property type="entry name" value="HCA OPERON TRANSCRIPTIONAL ACTIVATOR HCAR"/>
    <property type="match status" value="1"/>
</dbReference>
<keyword evidence="3" id="KW-0238">DNA-binding</keyword>
<dbReference type="PANTHER" id="PTHR30346">
    <property type="entry name" value="TRANSCRIPTIONAL DUAL REGULATOR HCAR-RELATED"/>
    <property type="match status" value="1"/>
</dbReference>
<name>A0AB39M2A8_9ACTN</name>
<dbReference type="Pfam" id="PF03466">
    <property type="entry name" value="LysR_substrate"/>
    <property type="match status" value="1"/>
</dbReference>
<dbReference type="PROSITE" id="PS50931">
    <property type="entry name" value="HTH_LYSR"/>
    <property type="match status" value="1"/>
</dbReference>
<dbReference type="RefSeq" id="WP_352111948.1">
    <property type="nucleotide sequence ID" value="NZ_CP163431.1"/>
</dbReference>
<comment type="similarity">
    <text evidence="1">Belongs to the LysR transcriptional regulatory family.</text>
</comment>
<organism evidence="6">
    <name type="scientific">Streptomyces sp. R08</name>
    <dbReference type="NCBI Taxonomy" id="3238624"/>
    <lineage>
        <taxon>Bacteria</taxon>
        <taxon>Bacillati</taxon>
        <taxon>Actinomycetota</taxon>
        <taxon>Actinomycetes</taxon>
        <taxon>Kitasatosporales</taxon>
        <taxon>Streptomycetaceae</taxon>
        <taxon>Streptomyces</taxon>
    </lineage>
</organism>
<keyword evidence="4" id="KW-0804">Transcription</keyword>
<dbReference type="InterPro" id="IPR036388">
    <property type="entry name" value="WH-like_DNA-bd_sf"/>
</dbReference>
<gene>
    <name evidence="6" type="ORF">AB5J58_07235</name>
</gene>
<protein>
    <submittedName>
        <fullName evidence="6">LysR family transcriptional regulator</fullName>
    </submittedName>
</protein>
<dbReference type="GO" id="GO:0003677">
    <property type="term" value="F:DNA binding"/>
    <property type="evidence" value="ECO:0007669"/>
    <property type="project" value="UniProtKB-KW"/>
</dbReference>
<dbReference type="GO" id="GO:0003700">
    <property type="term" value="F:DNA-binding transcription factor activity"/>
    <property type="evidence" value="ECO:0007669"/>
    <property type="project" value="InterPro"/>
</dbReference>
<dbReference type="SUPFAM" id="SSF53850">
    <property type="entry name" value="Periplasmic binding protein-like II"/>
    <property type="match status" value="1"/>
</dbReference>
<proteinExistence type="inferred from homology"/>
<dbReference type="GO" id="GO:0032993">
    <property type="term" value="C:protein-DNA complex"/>
    <property type="evidence" value="ECO:0007669"/>
    <property type="project" value="TreeGrafter"/>
</dbReference>
<accession>A0AB39M2A8</accession>
<dbReference type="SUPFAM" id="SSF46785">
    <property type="entry name" value="Winged helix' DNA-binding domain"/>
    <property type="match status" value="1"/>
</dbReference>
<evidence type="ECO:0000256" key="2">
    <source>
        <dbReference type="ARBA" id="ARBA00023015"/>
    </source>
</evidence>
<evidence type="ECO:0000256" key="4">
    <source>
        <dbReference type="ARBA" id="ARBA00023163"/>
    </source>
</evidence>
<keyword evidence="2" id="KW-0805">Transcription regulation</keyword>
<dbReference type="PRINTS" id="PR00039">
    <property type="entry name" value="HTHLYSR"/>
</dbReference>
<dbReference type="InterPro" id="IPR005119">
    <property type="entry name" value="LysR_subst-bd"/>
</dbReference>
<dbReference type="EMBL" id="CP163431">
    <property type="protein sequence ID" value="XDP99978.1"/>
    <property type="molecule type" value="Genomic_DNA"/>
</dbReference>
<evidence type="ECO:0000256" key="3">
    <source>
        <dbReference type="ARBA" id="ARBA00023125"/>
    </source>
</evidence>
<dbReference type="InterPro" id="IPR000847">
    <property type="entry name" value="LysR_HTH_N"/>
</dbReference>
<feature type="domain" description="HTH lysR-type" evidence="5">
    <location>
        <begin position="4"/>
        <end position="61"/>
    </location>
</feature>
<dbReference type="Pfam" id="PF00126">
    <property type="entry name" value="HTH_1"/>
    <property type="match status" value="1"/>
</dbReference>
<dbReference type="CDD" id="cd08414">
    <property type="entry name" value="PBP2_LTTR_aromatics_like"/>
    <property type="match status" value="1"/>
</dbReference>
<dbReference type="AlphaFoldDB" id="A0AB39M2A8"/>
<dbReference type="FunFam" id="1.10.10.10:FF:000001">
    <property type="entry name" value="LysR family transcriptional regulator"/>
    <property type="match status" value="1"/>
</dbReference>
<evidence type="ECO:0000313" key="6">
    <source>
        <dbReference type="EMBL" id="XDP99978.1"/>
    </source>
</evidence>
<reference evidence="6" key="1">
    <citation type="submission" date="2024-07" db="EMBL/GenBank/DDBJ databases">
        <authorList>
            <person name="Yu S.T."/>
        </authorList>
    </citation>
    <scope>NUCLEOTIDE SEQUENCE</scope>
    <source>
        <strain evidence="6">R08</strain>
    </source>
</reference>